<organism evidence="3 4">
    <name type="scientific">Bifidobacterium favimelis</name>
    <dbReference type="NCBI Taxonomy" id="3122979"/>
    <lineage>
        <taxon>Bacteria</taxon>
        <taxon>Bacillati</taxon>
        <taxon>Actinomycetota</taxon>
        <taxon>Actinomycetes</taxon>
        <taxon>Bifidobacteriales</taxon>
        <taxon>Bifidobacteriaceae</taxon>
        <taxon>Bifidobacterium</taxon>
    </lineage>
</organism>
<feature type="transmembrane region" description="Helical" evidence="2">
    <location>
        <begin position="59"/>
        <end position="81"/>
    </location>
</feature>
<feature type="region of interest" description="Disordered" evidence="1">
    <location>
        <begin position="264"/>
        <end position="283"/>
    </location>
</feature>
<evidence type="ECO:0000313" key="3">
    <source>
        <dbReference type="EMBL" id="MEK0305945.1"/>
    </source>
</evidence>
<dbReference type="EMBL" id="JBANBB010000001">
    <property type="protein sequence ID" value="MEK0305945.1"/>
    <property type="molecule type" value="Genomic_DNA"/>
</dbReference>
<sequence length="283" mass="29761">MDRQEDPRGPAGPQATNAASGRTQAVLDLAGSSQPPQGRWRTLVSLPPDRRWPYFRQELLARLLVAVTALAVIGFLLAHLISPPPGPRLYLAAFDRALGPEGGQTFQDEAAKSLGMPSGHRDGLVVDTGFIMAEDGLNKLQTMLNSQAVDLIVAPADTFALLAGFGYLSPLPASRTADFQGAVASYPGFDDGDYQDMDYDGSGKGPLAPYGVAYHIDAAAGDGRQGAPGQGAEGRVLVGIVGNTRHRHTAEAFLAGAGHLPGWHLDGGTDKGTDKERRRGVGQ</sequence>
<keyword evidence="2" id="KW-0472">Membrane</keyword>
<dbReference type="Proteomes" id="UP001373159">
    <property type="component" value="Unassembled WGS sequence"/>
</dbReference>
<comment type="caution">
    <text evidence="3">The sequence shown here is derived from an EMBL/GenBank/DDBJ whole genome shotgun (WGS) entry which is preliminary data.</text>
</comment>
<protein>
    <submittedName>
        <fullName evidence="3">Uncharacterized protein</fullName>
    </submittedName>
</protein>
<feature type="region of interest" description="Disordered" evidence="1">
    <location>
        <begin position="1"/>
        <end position="39"/>
    </location>
</feature>
<keyword evidence="4" id="KW-1185">Reference proteome</keyword>
<accession>A0ABU8ZLQ0</accession>
<name>A0ABU8ZLQ0_9BIFI</name>
<keyword evidence="2" id="KW-1133">Transmembrane helix</keyword>
<evidence type="ECO:0000313" key="4">
    <source>
        <dbReference type="Proteomes" id="UP001373159"/>
    </source>
</evidence>
<proteinExistence type="predicted"/>
<reference evidence="3 4" key="1">
    <citation type="submission" date="2024-02" db="EMBL/GenBank/DDBJ databases">
        <title>Bifidobacterium honeyensis sp. nov., isolated from the comb honey.</title>
        <authorList>
            <person name="Liu W."/>
            <person name="Li Y."/>
        </authorList>
    </citation>
    <scope>NUCLEOTIDE SEQUENCE [LARGE SCALE GENOMIC DNA]</scope>
    <source>
        <strain evidence="3 4">IMAU50988</strain>
    </source>
</reference>
<evidence type="ECO:0000256" key="2">
    <source>
        <dbReference type="SAM" id="Phobius"/>
    </source>
</evidence>
<dbReference type="RefSeq" id="WP_340468496.1">
    <property type="nucleotide sequence ID" value="NZ_JBANBB010000001.1"/>
</dbReference>
<feature type="compositionally biased region" description="Basic and acidic residues" evidence="1">
    <location>
        <begin position="267"/>
        <end position="283"/>
    </location>
</feature>
<evidence type="ECO:0000256" key="1">
    <source>
        <dbReference type="SAM" id="MobiDB-lite"/>
    </source>
</evidence>
<keyword evidence="2" id="KW-0812">Transmembrane</keyword>
<gene>
    <name evidence="3" type="ORF">V8P97_00410</name>
</gene>
<feature type="compositionally biased region" description="Polar residues" evidence="1">
    <location>
        <begin position="14"/>
        <end position="23"/>
    </location>
</feature>